<accession>A0A8S5SA24</accession>
<dbReference type="EMBL" id="BK032559">
    <property type="protein sequence ID" value="DAF47809.1"/>
    <property type="molecule type" value="Genomic_DNA"/>
</dbReference>
<protein>
    <submittedName>
        <fullName evidence="1">Uncharacterized protein</fullName>
    </submittedName>
</protein>
<organism evidence="1">
    <name type="scientific">Siphoviridae sp. ct6DP12</name>
    <dbReference type="NCBI Taxonomy" id="2827782"/>
    <lineage>
        <taxon>Viruses</taxon>
        <taxon>Duplodnaviria</taxon>
        <taxon>Heunggongvirae</taxon>
        <taxon>Uroviricota</taxon>
        <taxon>Caudoviricetes</taxon>
    </lineage>
</organism>
<proteinExistence type="predicted"/>
<sequence length="84" mass="9572">MIKLKAILKGWENYIFTDPEIEVKAKERAKICAGCPMAKKGTYPQLMKDYTLKDVEGMVCGVCGCPLSTLLRQDEKKCELNKWE</sequence>
<evidence type="ECO:0000313" key="1">
    <source>
        <dbReference type="EMBL" id="DAF47809.1"/>
    </source>
</evidence>
<reference evidence="1" key="1">
    <citation type="journal article" date="2021" name="Proc. Natl. Acad. Sci. U.S.A.">
        <title>A Catalog of Tens of Thousands of Viruses from Human Metagenomes Reveals Hidden Associations with Chronic Diseases.</title>
        <authorList>
            <person name="Tisza M.J."/>
            <person name="Buck C.B."/>
        </authorList>
    </citation>
    <scope>NUCLEOTIDE SEQUENCE</scope>
    <source>
        <strain evidence="1">Ct6DP12</strain>
    </source>
</reference>
<name>A0A8S5SA24_9CAUD</name>